<sequence>MSPLHASRLGHYVTTVAFDGTVKTSVPPPLPPVPALELSARLVQKLSKADRAIGRLRPAGPVKPARRLCVTGELRLS</sequence>
<reference evidence="1 2" key="1">
    <citation type="submission" date="2019-10" db="EMBL/GenBank/DDBJ databases">
        <title>Taxonomy of Antarctic Massilia spp.: description of Massilia rubra sp. nov., Massilia aquatica sp. nov., Massilia mucilaginosa sp. nov., Massilia frigida sp. nov. isolated from streams, lakes and regoliths.</title>
        <authorList>
            <person name="Holochova P."/>
            <person name="Sedlacek I."/>
            <person name="Kralova S."/>
            <person name="Maslanova I."/>
            <person name="Busse H.-J."/>
            <person name="Stankova E."/>
            <person name="Vrbovska V."/>
            <person name="Kovarovic V."/>
            <person name="Bartak M."/>
            <person name="Svec P."/>
            <person name="Pantucek R."/>
        </authorList>
    </citation>
    <scope>NUCLEOTIDE SEQUENCE [LARGE SCALE GENOMIC DNA]</scope>
    <source>
        <strain evidence="1 2">CCM 8695</strain>
    </source>
</reference>
<evidence type="ECO:0000313" key="1">
    <source>
        <dbReference type="EMBL" id="NHZ82566.1"/>
    </source>
</evidence>
<comment type="caution">
    <text evidence="1">The sequence shown here is derived from an EMBL/GenBank/DDBJ whole genome shotgun (WGS) entry which is preliminary data.</text>
</comment>
<dbReference type="EMBL" id="WHJG01000034">
    <property type="protein sequence ID" value="NHZ82566.1"/>
    <property type="molecule type" value="Genomic_DNA"/>
</dbReference>
<dbReference type="Proteomes" id="UP000621455">
    <property type="component" value="Unassembled WGS sequence"/>
</dbReference>
<keyword evidence="2" id="KW-1185">Reference proteome</keyword>
<gene>
    <name evidence="1" type="ORF">F2P44_25285</name>
</gene>
<dbReference type="RefSeq" id="WP_167090611.1">
    <property type="nucleotide sequence ID" value="NZ_WHJG01000034.1"/>
</dbReference>
<protein>
    <submittedName>
        <fullName evidence="1">Uncharacterized protein</fullName>
    </submittedName>
</protein>
<name>A0ABX0NH87_9BURK</name>
<proteinExistence type="predicted"/>
<evidence type="ECO:0000313" key="2">
    <source>
        <dbReference type="Proteomes" id="UP000621455"/>
    </source>
</evidence>
<organism evidence="1 2">
    <name type="scientific">Massilia frigida</name>
    <dbReference type="NCBI Taxonomy" id="2609281"/>
    <lineage>
        <taxon>Bacteria</taxon>
        <taxon>Pseudomonadati</taxon>
        <taxon>Pseudomonadota</taxon>
        <taxon>Betaproteobacteria</taxon>
        <taxon>Burkholderiales</taxon>
        <taxon>Oxalobacteraceae</taxon>
        <taxon>Telluria group</taxon>
        <taxon>Massilia</taxon>
    </lineage>
</organism>
<accession>A0ABX0NH87</accession>